<feature type="binding site" evidence="3">
    <location>
        <begin position="84"/>
        <end position="91"/>
    </location>
    <ligand>
        <name>ATP</name>
        <dbReference type="ChEBI" id="CHEBI:30616"/>
    </ligand>
</feature>
<dbReference type="OrthoDB" id="3176171at2759"/>
<dbReference type="PANTHER" id="PTHR47117:SF1">
    <property type="entry name" value="STAR-RELATED LIPID TRANSFER PROTEIN 9"/>
    <property type="match status" value="1"/>
</dbReference>
<evidence type="ECO:0000256" key="2">
    <source>
        <dbReference type="ARBA" id="ARBA00022840"/>
    </source>
</evidence>
<comment type="similarity">
    <text evidence="3">Belongs to the TRAFAC class myosin-kinesin ATPase superfamily. Kinesin family.</text>
</comment>
<dbReference type="InterPro" id="IPR001752">
    <property type="entry name" value="Kinesin_motor_dom"/>
</dbReference>
<organism evidence="5 6">
    <name type="scientific">Ladona fulva</name>
    <name type="common">Scarce chaser dragonfly</name>
    <name type="synonym">Libellula fulva</name>
    <dbReference type="NCBI Taxonomy" id="123851"/>
    <lineage>
        <taxon>Eukaryota</taxon>
        <taxon>Metazoa</taxon>
        <taxon>Ecdysozoa</taxon>
        <taxon>Arthropoda</taxon>
        <taxon>Hexapoda</taxon>
        <taxon>Insecta</taxon>
        <taxon>Pterygota</taxon>
        <taxon>Palaeoptera</taxon>
        <taxon>Odonata</taxon>
        <taxon>Epiprocta</taxon>
        <taxon>Anisoptera</taxon>
        <taxon>Libelluloidea</taxon>
        <taxon>Libellulidae</taxon>
        <taxon>Ladona</taxon>
    </lineage>
</organism>
<dbReference type="PANTHER" id="PTHR47117">
    <property type="entry name" value="STAR-RELATED LIPID TRANSFER PROTEIN 9"/>
    <property type="match status" value="1"/>
</dbReference>
<protein>
    <recommendedName>
        <fullName evidence="4">Kinesin motor domain-containing protein</fullName>
    </recommendedName>
</protein>
<feature type="domain" description="Kinesin motor" evidence="4">
    <location>
        <begin position="1"/>
        <end position="145"/>
    </location>
</feature>
<keyword evidence="2 3" id="KW-0067">ATP-binding</keyword>
<dbReference type="AlphaFoldDB" id="A0A8K0P8I4"/>
<keyword evidence="1 3" id="KW-0547">Nucleotide-binding</keyword>
<evidence type="ECO:0000256" key="1">
    <source>
        <dbReference type="ARBA" id="ARBA00022741"/>
    </source>
</evidence>
<dbReference type="GO" id="GO:0003777">
    <property type="term" value="F:microtubule motor activity"/>
    <property type="evidence" value="ECO:0007669"/>
    <property type="project" value="InterPro"/>
</dbReference>
<comment type="caution">
    <text evidence="5">The sequence shown here is derived from an EMBL/GenBank/DDBJ whole genome shotgun (WGS) entry which is preliminary data.</text>
</comment>
<dbReference type="Pfam" id="PF00225">
    <property type="entry name" value="Kinesin"/>
    <property type="match status" value="1"/>
</dbReference>
<name>A0A8K0P8I4_LADFU</name>
<sequence>MAEKGKPVVSVKEDYVAVTNLKVPEHAEGDSRERIRRFAFDLCFDSSSPGSPEYASQEMVYQRLGCEVLDALLSGYNACVLAYGQSGSGKTYTMAGETAESVDKQGEPSPLRGLTPRICEGLFARLRASCSSAGPEKAAALKVKV</sequence>
<evidence type="ECO:0000313" key="5">
    <source>
        <dbReference type="EMBL" id="KAG8234634.1"/>
    </source>
</evidence>
<reference evidence="5" key="2">
    <citation type="submission" date="2017-10" db="EMBL/GenBank/DDBJ databases">
        <title>Ladona fulva Genome sequencing and assembly.</title>
        <authorList>
            <person name="Murali S."/>
            <person name="Richards S."/>
            <person name="Bandaranaike D."/>
            <person name="Bellair M."/>
            <person name="Blankenburg K."/>
            <person name="Chao H."/>
            <person name="Dinh H."/>
            <person name="Doddapaneni H."/>
            <person name="Dugan-Rocha S."/>
            <person name="Elkadiri S."/>
            <person name="Gnanaolivu R."/>
            <person name="Hernandez B."/>
            <person name="Skinner E."/>
            <person name="Javaid M."/>
            <person name="Lee S."/>
            <person name="Li M."/>
            <person name="Ming W."/>
            <person name="Munidasa M."/>
            <person name="Muniz J."/>
            <person name="Nguyen L."/>
            <person name="Hughes D."/>
            <person name="Osuji N."/>
            <person name="Pu L.-L."/>
            <person name="Puazo M."/>
            <person name="Qu C."/>
            <person name="Quiroz J."/>
            <person name="Raj R."/>
            <person name="Weissenberger G."/>
            <person name="Xin Y."/>
            <person name="Zou X."/>
            <person name="Han Y."/>
            <person name="Worley K."/>
            <person name="Muzny D."/>
            <person name="Gibbs R."/>
        </authorList>
    </citation>
    <scope>NUCLEOTIDE SEQUENCE</scope>
    <source>
        <strain evidence="5">Sampled in the wild</strain>
    </source>
</reference>
<reference evidence="5" key="1">
    <citation type="submission" date="2013-04" db="EMBL/GenBank/DDBJ databases">
        <authorList>
            <person name="Qu J."/>
            <person name="Murali S.C."/>
            <person name="Bandaranaike D."/>
            <person name="Bellair M."/>
            <person name="Blankenburg K."/>
            <person name="Chao H."/>
            <person name="Dinh H."/>
            <person name="Doddapaneni H."/>
            <person name="Downs B."/>
            <person name="Dugan-Rocha S."/>
            <person name="Elkadiri S."/>
            <person name="Gnanaolivu R.D."/>
            <person name="Hernandez B."/>
            <person name="Javaid M."/>
            <person name="Jayaseelan J.C."/>
            <person name="Lee S."/>
            <person name="Li M."/>
            <person name="Ming W."/>
            <person name="Munidasa M."/>
            <person name="Muniz J."/>
            <person name="Nguyen L."/>
            <person name="Ongeri F."/>
            <person name="Osuji N."/>
            <person name="Pu L.-L."/>
            <person name="Puazo M."/>
            <person name="Qu C."/>
            <person name="Quiroz J."/>
            <person name="Raj R."/>
            <person name="Weissenberger G."/>
            <person name="Xin Y."/>
            <person name="Zou X."/>
            <person name="Han Y."/>
            <person name="Richards S."/>
            <person name="Worley K."/>
            <person name="Muzny D."/>
            <person name="Gibbs R."/>
        </authorList>
    </citation>
    <scope>NUCLEOTIDE SEQUENCE</scope>
    <source>
        <strain evidence="5">Sampled in the wild</strain>
    </source>
</reference>
<feature type="non-terminal residue" evidence="5">
    <location>
        <position position="1"/>
    </location>
</feature>
<dbReference type="EMBL" id="KZ308835">
    <property type="protein sequence ID" value="KAG8234634.1"/>
    <property type="molecule type" value="Genomic_DNA"/>
</dbReference>
<dbReference type="Proteomes" id="UP000792457">
    <property type="component" value="Unassembled WGS sequence"/>
</dbReference>
<evidence type="ECO:0000256" key="3">
    <source>
        <dbReference type="PROSITE-ProRule" id="PRU00283"/>
    </source>
</evidence>
<accession>A0A8K0P8I4</accession>
<proteinExistence type="inferred from homology"/>
<keyword evidence="6" id="KW-1185">Reference proteome</keyword>
<dbReference type="PROSITE" id="PS50067">
    <property type="entry name" value="KINESIN_MOTOR_2"/>
    <property type="match status" value="1"/>
</dbReference>
<keyword evidence="3" id="KW-0505">Motor protein</keyword>
<dbReference type="GO" id="GO:0007018">
    <property type="term" value="P:microtubule-based movement"/>
    <property type="evidence" value="ECO:0007669"/>
    <property type="project" value="InterPro"/>
</dbReference>
<evidence type="ECO:0000259" key="4">
    <source>
        <dbReference type="PROSITE" id="PS50067"/>
    </source>
</evidence>
<dbReference type="GO" id="GO:0008017">
    <property type="term" value="F:microtubule binding"/>
    <property type="evidence" value="ECO:0007669"/>
    <property type="project" value="InterPro"/>
</dbReference>
<dbReference type="SUPFAM" id="SSF52540">
    <property type="entry name" value="P-loop containing nucleoside triphosphate hydrolases"/>
    <property type="match status" value="1"/>
</dbReference>
<dbReference type="InterPro" id="IPR036961">
    <property type="entry name" value="Kinesin_motor_dom_sf"/>
</dbReference>
<gene>
    <name evidence="5" type="ORF">J437_LFUL014210</name>
</gene>
<dbReference type="GO" id="GO:0005524">
    <property type="term" value="F:ATP binding"/>
    <property type="evidence" value="ECO:0007669"/>
    <property type="project" value="UniProtKB-UniRule"/>
</dbReference>
<dbReference type="SMART" id="SM00129">
    <property type="entry name" value="KISc"/>
    <property type="match status" value="1"/>
</dbReference>
<evidence type="ECO:0000313" key="6">
    <source>
        <dbReference type="Proteomes" id="UP000792457"/>
    </source>
</evidence>
<dbReference type="InterPro" id="IPR027417">
    <property type="entry name" value="P-loop_NTPase"/>
</dbReference>
<dbReference type="Gene3D" id="3.40.850.10">
    <property type="entry name" value="Kinesin motor domain"/>
    <property type="match status" value="1"/>
</dbReference>